<keyword evidence="6" id="KW-1185">Reference proteome</keyword>
<dbReference type="Proteomes" id="UP001494902">
    <property type="component" value="Unassembled WGS sequence"/>
</dbReference>
<evidence type="ECO:0000256" key="2">
    <source>
        <dbReference type="ARBA" id="ARBA00023002"/>
    </source>
</evidence>
<evidence type="ECO:0000256" key="1">
    <source>
        <dbReference type="ARBA" id="ARBA00006484"/>
    </source>
</evidence>
<name>A0ABV1K4N5_9PSEU</name>
<dbReference type="PRINTS" id="PR00080">
    <property type="entry name" value="SDRFAMILY"/>
</dbReference>
<dbReference type="Pfam" id="PF00106">
    <property type="entry name" value="adh_short"/>
    <property type="match status" value="1"/>
</dbReference>
<evidence type="ECO:0000313" key="6">
    <source>
        <dbReference type="Proteomes" id="UP001494902"/>
    </source>
</evidence>
<reference evidence="5 6" key="1">
    <citation type="submission" date="2024-03" db="EMBL/GenBank/DDBJ databases">
        <title>Draft genome sequence of Pseudonocardia nematodicida JCM 31783.</title>
        <authorList>
            <person name="Butdee W."/>
            <person name="Duangmal K."/>
        </authorList>
    </citation>
    <scope>NUCLEOTIDE SEQUENCE [LARGE SCALE GENOMIC DNA]</scope>
    <source>
        <strain evidence="5 6">JCM 31783</strain>
    </source>
</reference>
<dbReference type="EMBL" id="JBEDNQ010000001">
    <property type="protein sequence ID" value="MEQ3549405.1"/>
    <property type="molecule type" value="Genomic_DNA"/>
</dbReference>
<dbReference type="PRINTS" id="PR00081">
    <property type="entry name" value="GDHRDH"/>
</dbReference>
<dbReference type="InterPro" id="IPR057326">
    <property type="entry name" value="KR_dom"/>
</dbReference>
<keyword evidence="2" id="KW-0560">Oxidoreductase</keyword>
<protein>
    <submittedName>
        <fullName evidence="5">SDR family NAD(P)-dependent oxidoreductase</fullName>
    </submittedName>
</protein>
<organism evidence="5 6">
    <name type="scientific">Pseudonocardia nematodicida</name>
    <dbReference type="NCBI Taxonomy" id="1206997"/>
    <lineage>
        <taxon>Bacteria</taxon>
        <taxon>Bacillati</taxon>
        <taxon>Actinomycetota</taxon>
        <taxon>Actinomycetes</taxon>
        <taxon>Pseudonocardiales</taxon>
        <taxon>Pseudonocardiaceae</taxon>
        <taxon>Pseudonocardia</taxon>
    </lineage>
</organism>
<sequence>MSARPFRFAEGTAVVTGAAGGMGEHVARRLAERGSDLVLVDRDGDGLGRVAAAIRDRHPGLTVGTETVDLGDAGAVDALAARILGSGPDIRLLVNNAGVALGGDFARLTLDEFDRVMDVNFRAPVRLTHALLPALTARPGAHVVNVSSLFGLIAPPGQSAYCASKFALRGFSEVLRAELATSGTTVTTVHPGGIRTGIAASAPGGVNIPAEEIEQGRRDFEKLLTYPADRAAEKIVEAISRRSPRLLIGASARVPDLLVRIAPVRGPRLLAGLLGAAGGVRRRLPGRATAGAR</sequence>
<accession>A0ABV1K4N5</accession>
<dbReference type="InterPro" id="IPR036291">
    <property type="entry name" value="NAD(P)-bd_dom_sf"/>
</dbReference>
<dbReference type="SUPFAM" id="SSF51735">
    <property type="entry name" value="NAD(P)-binding Rossmann-fold domains"/>
    <property type="match status" value="1"/>
</dbReference>
<evidence type="ECO:0000256" key="3">
    <source>
        <dbReference type="RuleBase" id="RU000363"/>
    </source>
</evidence>
<dbReference type="PANTHER" id="PTHR44196">
    <property type="entry name" value="DEHYDROGENASE/REDUCTASE SDR FAMILY MEMBER 7B"/>
    <property type="match status" value="1"/>
</dbReference>
<feature type="domain" description="Ketoreductase" evidence="4">
    <location>
        <begin position="11"/>
        <end position="197"/>
    </location>
</feature>
<evidence type="ECO:0000259" key="4">
    <source>
        <dbReference type="SMART" id="SM00822"/>
    </source>
</evidence>
<dbReference type="InterPro" id="IPR002347">
    <property type="entry name" value="SDR_fam"/>
</dbReference>
<proteinExistence type="inferred from homology"/>
<comment type="caution">
    <text evidence="5">The sequence shown here is derived from an EMBL/GenBank/DDBJ whole genome shotgun (WGS) entry which is preliminary data.</text>
</comment>
<dbReference type="SMART" id="SM00822">
    <property type="entry name" value="PKS_KR"/>
    <property type="match status" value="1"/>
</dbReference>
<dbReference type="CDD" id="cd05233">
    <property type="entry name" value="SDR_c"/>
    <property type="match status" value="1"/>
</dbReference>
<evidence type="ECO:0000313" key="5">
    <source>
        <dbReference type="EMBL" id="MEQ3549405.1"/>
    </source>
</evidence>
<gene>
    <name evidence="5" type="ORF">WIS52_02880</name>
</gene>
<dbReference type="RefSeq" id="WP_349296481.1">
    <property type="nucleotide sequence ID" value="NZ_JBEDNQ010000001.1"/>
</dbReference>
<dbReference type="PROSITE" id="PS00061">
    <property type="entry name" value="ADH_SHORT"/>
    <property type="match status" value="1"/>
</dbReference>
<comment type="similarity">
    <text evidence="1 3">Belongs to the short-chain dehydrogenases/reductases (SDR) family.</text>
</comment>
<dbReference type="InterPro" id="IPR020904">
    <property type="entry name" value="Sc_DH/Rdtase_CS"/>
</dbReference>
<dbReference type="PANTHER" id="PTHR44196:SF1">
    <property type="entry name" value="DEHYDROGENASE_REDUCTASE SDR FAMILY MEMBER 7B"/>
    <property type="match status" value="1"/>
</dbReference>
<dbReference type="Gene3D" id="3.40.50.720">
    <property type="entry name" value="NAD(P)-binding Rossmann-like Domain"/>
    <property type="match status" value="1"/>
</dbReference>